<comment type="caution">
    <text evidence="2">The sequence shown here is derived from an EMBL/GenBank/DDBJ whole genome shotgun (WGS) entry which is preliminary data.</text>
</comment>
<organism evidence="2 3">
    <name type="scientific">Sphingomonas alba</name>
    <dbReference type="NCBI Taxonomy" id="2908208"/>
    <lineage>
        <taxon>Bacteria</taxon>
        <taxon>Pseudomonadati</taxon>
        <taxon>Pseudomonadota</taxon>
        <taxon>Alphaproteobacteria</taxon>
        <taxon>Sphingomonadales</taxon>
        <taxon>Sphingomonadaceae</taxon>
        <taxon>Sphingomonas</taxon>
    </lineage>
</organism>
<evidence type="ECO:0000313" key="2">
    <source>
        <dbReference type="EMBL" id="MCL6682351.1"/>
    </source>
</evidence>
<dbReference type="EMBL" id="JAMGBD010000001">
    <property type="protein sequence ID" value="MCL6682351.1"/>
    <property type="molecule type" value="Genomic_DNA"/>
</dbReference>
<reference evidence="2" key="1">
    <citation type="submission" date="2022-05" db="EMBL/GenBank/DDBJ databases">
        <authorList>
            <person name="Jo J.-H."/>
            <person name="Im W.-T."/>
        </authorList>
    </citation>
    <scope>NUCLEOTIDE SEQUENCE</scope>
    <source>
        <strain evidence="2">SE158</strain>
    </source>
</reference>
<dbReference type="Proteomes" id="UP001165363">
    <property type="component" value="Unassembled WGS sequence"/>
</dbReference>
<dbReference type="RefSeq" id="WP_249846329.1">
    <property type="nucleotide sequence ID" value="NZ_JAMGBD010000001.1"/>
</dbReference>
<protein>
    <submittedName>
        <fullName evidence="2">Aa3-type cytochrome c oxidase subunit IV</fullName>
    </submittedName>
</protein>
<sequence>MVNFPDAEGGHDSNFPVHVRNYLGFMNLVKWTIVVVAIIAAVVIYVIAN</sequence>
<gene>
    <name evidence="2" type="ORF">LZ536_00335</name>
</gene>
<keyword evidence="1" id="KW-0812">Transmembrane</keyword>
<accession>A0ABT0RIA9</accession>
<keyword evidence="3" id="KW-1185">Reference proteome</keyword>
<proteinExistence type="predicted"/>
<keyword evidence="1" id="KW-0472">Membrane</keyword>
<feature type="transmembrane region" description="Helical" evidence="1">
    <location>
        <begin position="28"/>
        <end position="48"/>
    </location>
</feature>
<evidence type="ECO:0000256" key="1">
    <source>
        <dbReference type="SAM" id="Phobius"/>
    </source>
</evidence>
<evidence type="ECO:0000313" key="3">
    <source>
        <dbReference type="Proteomes" id="UP001165363"/>
    </source>
</evidence>
<keyword evidence="1" id="KW-1133">Transmembrane helix</keyword>
<name>A0ABT0RIA9_9SPHN</name>